<reference evidence="2" key="1">
    <citation type="submission" date="2023-06" db="EMBL/GenBank/DDBJ databases">
        <title>Genomic analysis of the entomopathogenic nematode Steinernema hermaphroditum.</title>
        <authorList>
            <person name="Schwarz E.M."/>
            <person name="Heppert J.K."/>
            <person name="Baniya A."/>
            <person name="Schwartz H.T."/>
            <person name="Tan C.-H."/>
            <person name="Antoshechkin I."/>
            <person name="Sternberg P.W."/>
            <person name="Goodrich-Blair H."/>
            <person name="Dillman A.R."/>
        </authorList>
    </citation>
    <scope>NUCLEOTIDE SEQUENCE</scope>
    <source>
        <strain evidence="2">PS9179</strain>
        <tissue evidence="2">Whole animal</tissue>
    </source>
</reference>
<dbReference type="Proteomes" id="UP001175271">
    <property type="component" value="Unassembled WGS sequence"/>
</dbReference>
<dbReference type="AlphaFoldDB" id="A0AA39LSU6"/>
<name>A0AA39LSU6_9BILA</name>
<evidence type="ECO:0000256" key="1">
    <source>
        <dbReference type="SAM" id="MobiDB-lite"/>
    </source>
</evidence>
<organism evidence="2 3">
    <name type="scientific">Steinernema hermaphroditum</name>
    <dbReference type="NCBI Taxonomy" id="289476"/>
    <lineage>
        <taxon>Eukaryota</taxon>
        <taxon>Metazoa</taxon>
        <taxon>Ecdysozoa</taxon>
        <taxon>Nematoda</taxon>
        <taxon>Chromadorea</taxon>
        <taxon>Rhabditida</taxon>
        <taxon>Tylenchina</taxon>
        <taxon>Panagrolaimomorpha</taxon>
        <taxon>Strongyloidoidea</taxon>
        <taxon>Steinernematidae</taxon>
        <taxon>Steinernema</taxon>
    </lineage>
</organism>
<keyword evidence="3" id="KW-1185">Reference proteome</keyword>
<dbReference type="EMBL" id="JAUCMV010000003">
    <property type="protein sequence ID" value="KAK0408034.1"/>
    <property type="molecule type" value="Genomic_DNA"/>
</dbReference>
<feature type="region of interest" description="Disordered" evidence="1">
    <location>
        <begin position="175"/>
        <end position="215"/>
    </location>
</feature>
<feature type="compositionally biased region" description="Basic and acidic residues" evidence="1">
    <location>
        <begin position="58"/>
        <end position="79"/>
    </location>
</feature>
<comment type="caution">
    <text evidence="2">The sequence shown here is derived from an EMBL/GenBank/DDBJ whole genome shotgun (WGS) entry which is preliminary data.</text>
</comment>
<evidence type="ECO:0000313" key="3">
    <source>
        <dbReference type="Proteomes" id="UP001175271"/>
    </source>
</evidence>
<evidence type="ECO:0000313" key="2">
    <source>
        <dbReference type="EMBL" id="KAK0408034.1"/>
    </source>
</evidence>
<accession>A0AA39LSU6</accession>
<feature type="compositionally biased region" description="Acidic residues" evidence="1">
    <location>
        <begin position="197"/>
        <end position="208"/>
    </location>
</feature>
<protein>
    <submittedName>
        <fullName evidence="2">Uncharacterized protein</fullName>
    </submittedName>
</protein>
<feature type="region of interest" description="Disordered" evidence="1">
    <location>
        <begin position="56"/>
        <end position="87"/>
    </location>
</feature>
<sequence length="228" mass="26106">MGISSSSLRTVEEPIIDVAEEATEDMFLEECPSQTLPSSSPWKKLLNFGVSTLTKKLRKEETPSDEKSFDDRERDPTEDNREEEIESLSTEWGHFDYQVYLDHIDRHLGKLRFLQAALENVPSDEVLVGAAAATERSVKSPSAFMKDDEEDHKHRPFMANHSLTVAVDRYASAAYQEPSENVNKKEDTTVSDQKDENIDEGFEEGDESYSEKTSRFEEDKLYNHYVIQ</sequence>
<proteinExistence type="predicted"/>
<gene>
    <name evidence="2" type="ORF">QR680_003737</name>
</gene>
<feature type="compositionally biased region" description="Basic and acidic residues" evidence="1">
    <location>
        <begin position="182"/>
        <end position="196"/>
    </location>
</feature>